<evidence type="ECO:0000256" key="4">
    <source>
        <dbReference type="ARBA" id="ARBA00022840"/>
    </source>
</evidence>
<proteinExistence type="inferred from homology"/>
<dbReference type="GO" id="GO:0003676">
    <property type="term" value="F:nucleic acid binding"/>
    <property type="evidence" value="ECO:0007669"/>
    <property type="project" value="InterPro"/>
</dbReference>
<reference evidence="9 10" key="1">
    <citation type="submission" date="2019-02" db="EMBL/GenBank/DDBJ databases">
        <authorList>
            <person name="Fomenkov A."/>
            <person name="Dubinina G."/>
            <person name="Grabovich M."/>
            <person name="Vincze T."/>
            <person name="Roberts R.J."/>
        </authorList>
    </citation>
    <scope>NUCLEOTIDE SEQUENCE [LARGE SCALE GENOMIC DNA]</scope>
    <source>
        <strain evidence="9 10">P</strain>
    </source>
</reference>
<feature type="domain" description="Aminoacyl-transfer RNA synthetases class-II family profile" evidence="8">
    <location>
        <begin position="136"/>
        <end position="448"/>
    </location>
</feature>
<evidence type="ECO:0000256" key="6">
    <source>
        <dbReference type="ARBA" id="ARBA00023146"/>
    </source>
</evidence>
<dbReference type="GO" id="GO:0005737">
    <property type="term" value="C:cytoplasm"/>
    <property type="evidence" value="ECO:0007669"/>
    <property type="project" value="UniProtKB-SubCell"/>
</dbReference>
<dbReference type="EC" id="6.1.1.22" evidence="7"/>
<dbReference type="Pfam" id="PF01336">
    <property type="entry name" value="tRNA_anti-codon"/>
    <property type="match status" value="1"/>
</dbReference>
<dbReference type="InterPro" id="IPR004522">
    <property type="entry name" value="Asn-tRNA-ligase"/>
</dbReference>
<dbReference type="KEGG" id="sper:EW093_03405"/>
<protein>
    <recommendedName>
        <fullName evidence="7">Asparagine--tRNA ligase</fullName>
        <ecNumber evidence="7">6.1.1.22</ecNumber>
    </recommendedName>
    <alternativeName>
        <fullName evidence="7">Asparaginyl-tRNA synthetase</fullName>
        <shortName evidence="7">AsnRS</shortName>
    </alternativeName>
</protein>
<keyword evidence="7" id="KW-0963">Cytoplasm</keyword>
<dbReference type="Proteomes" id="UP000323824">
    <property type="component" value="Chromosome"/>
</dbReference>
<dbReference type="SUPFAM" id="SSF50249">
    <property type="entry name" value="Nucleic acid-binding proteins"/>
    <property type="match status" value="1"/>
</dbReference>
<dbReference type="FunFam" id="3.30.930.10:FF:000016">
    <property type="entry name" value="Asparagine--tRNA ligase"/>
    <property type="match status" value="1"/>
</dbReference>
<dbReference type="PANTHER" id="PTHR22594:SF34">
    <property type="entry name" value="ASPARAGINE--TRNA LIGASE, MITOCHONDRIAL-RELATED"/>
    <property type="match status" value="1"/>
</dbReference>
<dbReference type="PROSITE" id="PS50862">
    <property type="entry name" value="AA_TRNA_LIGASE_II"/>
    <property type="match status" value="1"/>
</dbReference>
<evidence type="ECO:0000313" key="9">
    <source>
        <dbReference type="EMBL" id="QEN03783.1"/>
    </source>
</evidence>
<evidence type="ECO:0000256" key="7">
    <source>
        <dbReference type="HAMAP-Rule" id="MF_00534"/>
    </source>
</evidence>
<keyword evidence="3 7" id="KW-0547">Nucleotide-binding</keyword>
<dbReference type="HAMAP" id="MF_00534">
    <property type="entry name" value="Asn_tRNA_synth"/>
    <property type="match status" value="1"/>
</dbReference>
<comment type="subunit">
    <text evidence="7">Homodimer.</text>
</comment>
<evidence type="ECO:0000259" key="8">
    <source>
        <dbReference type="PROSITE" id="PS50862"/>
    </source>
</evidence>
<comment type="catalytic activity">
    <reaction evidence="7">
        <text>tRNA(Asn) + L-asparagine + ATP = L-asparaginyl-tRNA(Asn) + AMP + diphosphate + H(+)</text>
        <dbReference type="Rhea" id="RHEA:11180"/>
        <dbReference type="Rhea" id="RHEA-COMP:9659"/>
        <dbReference type="Rhea" id="RHEA-COMP:9674"/>
        <dbReference type="ChEBI" id="CHEBI:15378"/>
        <dbReference type="ChEBI" id="CHEBI:30616"/>
        <dbReference type="ChEBI" id="CHEBI:33019"/>
        <dbReference type="ChEBI" id="CHEBI:58048"/>
        <dbReference type="ChEBI" id="CHEBI:78442"/>
        <dbReference type="ChEBI" id="CHEBI:78515"/>
        <dbReference type="ChEBI" id="CHEBI:456215"/>
        <dbReference type="EC" id="6.1.1.22"/>
    </reaction>
</comment>
<dbReference type="NCBIfam" id="NF003037">
    <property type="entry name" value="PRK03932.1"/>
    <property type="match status" value="1"/>
</dbReference>
<evidence type="ECO:0000256" key="5">
    <source>
        <dbReference type="ARBA" id="ARBA00022917"/>
    </source>
</evidence>
<dbReference type="InterPro" id="IPR004365">
    <property type="entry name" value="NA-bd_OB_tRNA"/>
</dbReference>
<evidence type="ECO:0000256" key="3">
    <source>
        <dbReference type="ARBA" id="ARBA00022741"/>
    </source>
</evidence>
<dbReference type="InterPro" id="IPR045864">
    <property type="entry name" value="aa-tRNA-synth_II/BPL/LPL"/>
</dbReference>
<dbReference type="CDD" id="cd04318">
    <property type="entry name" value="EcAsnRS_like_N"/>
    <property type="match status" value="1"/>
</dbReference>
<dbReference type="OrthoDB" id="9762036at2"/>
<keyword evidence="5 7" id="KW-0648">Protein biosynthesis</keyword>
<evidence type="ECO:0000256" key="2">
    <source>
        <dbReference type="ARBA" id="ARBA00022598"/>
    </source>
</evidence>
<evidence type="ECO:0000313" key="10">
    <source>
        <dbReference type="Proteomes" id="UP000323824"/>
    </source>
</evidence>
<organism evidence="9 10">
    <name type="scientific">Thiospirochaeta perfilievii</name>
    <dbReference type="NCBI Taxonomy" id="252967"/>
    <lineage>
        <taxon>Bacteria</taxon>
        <taxon>Pseudomonadati</taxon>
        <taxon>Spirochaetota</taxon>
        <taxon>Spirochaetia</taxon>
        <taxon>Spirochaetales</taxon>
        <taxon>Spirochaetaceae</taxon>
        <taxon>Thiospirochaeta</taxon>
    </lineage>
</organism>
<dbReference type="GO" id="GO:0005524">
    <property type="term" value="F:ATP binding"/>
    <property type="evidence" value="ECO:0007669"/>
    <property type="project" value="UniProtKB-UniRule"/>
</dbReference>
<dbReference type="RefSeq" id="WP_149567041.1">
    <property type="nucleotide sequence ID" value="NZ_CP035807.1"/>
</dbReference>
<keyword evidence="6 7" id="KW-0030">Aminoacyl-tRNA synthetase</keyword>
<dbReference type="CDD" id="cd00776">
    <property type="entry name" value="AsxRS_core"/>
    <property type="match status" value="1"/>
</dbReference>
<dbReference type="NCBIfam" id="TIGR00457">
    <property type="entry name" value="asnS"/>
    <property type="match status" value="1"/>
</dbReference>
<dbReference type="Gene3D" id="2.40.50.140">
    <property type="entry name" value="Nucleic acid-binding proteins"/>
    <property type="match status" value="1"/>
</dbReference>
<keyword evidence="10" id="KW-1185">Reference proteome</keyword>
<reference evidence="9 10" key="2">
    <citation type="submission" date="2019-09" db="EMBL/GenBank/DDBJ databases">
        <title>Complete Genome Sequence and Methylome Analysis of free living Spirochaetas.</title>
        <authorList>
            <person name="Leshcheva N."/>
            <person name="Mikheeva N."/>
        </authorList>
    </citation>
    <scope>NUCLEOTIDE SEQUENCE [LARGE SCALE GENOMIC DNA]</scope>
    <source>
        <strain evidence="9 10">P</strain>
    </source>
</reference>
<dbReference type="AlphaFoldDB" id="A0A5C1Q6U4"/>
<dbReference type="InterPro" id="IPR004364">
    <property type="entry name" value="Aa-tRNA-synt_II"/>
</dbReference>
<dbReference type="SUPFAM" id="SSF55681">
    <property type="entry name" value="Class II aaRS and biotin synthetases"/>
    <property type="match status" value="1"/>
</dbReference>
<dbReference type="InterPro" id="IPR002312">
    <property type="entry name" value="Asp/Asn-tRNA-synth_IIb"/>
</dbReference>
<evidence type="ECO:0000256" key="1">
    <source>
        <dbReference type="ARBA" id="ARBA00008226"/>
    </source>
</evidence>
<name>A0A5C1Q6U4_9SPIO</name>
<sequence length="458" mass="51980">MDRRIKEILQTPAKEQELTVNGWVRSKRDSKAVCFIALNDGSCMSNIQIIIDKENSNENLLNAINQLNTGASCSVNGILVESLGKGQTVEIQAKNITVLGEAPDDYPLQKKRHSFEFLRDIAHLRPRSNTFAAVARVRNAMSFAVHKYFQENGFLYVNTPIITESDAEGAGEMFQVTTIPMEKLSGGVDYTRDFFGKKASLTVSGQLMGETYATALGNIYTFGPTFRAENSNTTKHLSEFWMIEPEMAFCDINMNIDIAEEFLKYILQYVLDNCQEDMAFFNQHIEKGVIEKLENVIKSEFKRVTYTEAIDILEKSNEKFQYPVSWGIDLHTEHEKYLTKHFNGAVAVVDYPKDIKAFYMKLNEDGKTVRGVDILVPRLGEIIGGSERENDYETLLGKIKEVGLDPEEYSWYLDTRKYGSVPHSGFGLGFARLIMYVTGMENIRDVIPFPRSSKNLKF</sequence>
<dbReference type="PRINTS" id="PR01042">
    <property type="entry name" value="TRNASYNTHASP"/>
</dbReference>
<dbReference type="Pfam" id="PF00152">
    <property type="entry name" value="tRNA-synt_2"/>
    <property type="match status" value="1"/>
</dbReference>
<accession>A0A5C1Q6U4</accession>
<dbReference type="GO" id="GO:0006421">
    <property type="term" value="P:asparaginyl-tRNA aminoacylation"/>
    <property type="evidence" value="ECO:0007669"/>
    <property type="project" value="UniProtKB-UniRule"/>
</dbReference>
<comment type="similarity">
    <text evidence="1 7">Belongs to the class-II aminoacyl-tRNA synthetase family.</text>
</comment>
<dbReference type="GO" id="GO:0004816">
    <property type="term" value="F:asparagine-tRNA ligase activity"/>
    <property type="evidence" value="ECO:0007669"/>
    <property type="project" value="UniProtKB-UniRule"/>
</dbReference>
<dbReference type="InterPro" id="IPR012340">
    <property type="entry name" value="NA-bd_OB-fold"/>
</dbReference>
<dbReference type="InterPro" id="IPR006195">
    <property type="entry name" value="aa-tRNA-synth_II"/>
</dbReference>
<comment type="subcellular location">
    <subcellularLocation>
        <location evidence="7">Cytoplasm</location>
    </subcellularLocation>
</comment>
<dbReference type="PANTHER" id="PTHR22594">
    <property type="entry name" value="ASPARTYL/LYSYL-TRNA SYNTHETASE"/>
    <property type="match status" value="1"/>
</dbReference>
<dbReference type="EMBL" id="CP035807">
    <property type="protein sequence ID" value="QEN03783.1"/>
    <property type="molecule type" value="Genomic_DNA"/>
</dbReference>
<dbReference type="Gene3D" id="3.30.930.10">
    <property type="entry name" value="Bira Bifunctional Protein, Domain 2"/>
    <property type="match status" value="1"/>
</dbReference>
<keyword evidence="2 7" id="KW-0436">Ligase</keyword>
<gene>
    <name evidence="7" type="primary">asnS</name>
    <name evidence="9" type="ORF">EW093_03405</name>
</gene>
<keyword evidence="4 7" id="KW-0067">ATP-binding</keyword>